<dbReference type="RefSeq" id="WP_151565217.1">
    <property type="nucleotide sequence ID" value="NZ_WBMT01000015.1"/>
</dbReference>
<evidence type="ECO:0000313" key="2">
    <source>
        <dbReference type="EMBL" id="KAB2344849.1"/>
    </source>
</evidence>
<evidence type="ECO:0000256" key="1">
    <source>
        <dbReference type="SAM" id="MobiDB-lite"/>
    </source>
</evidence>
<organism evidence="2 3">
    <name type="scientific">Actinomadura rudentiformis</name>
    <dbReference type="NCBI Taxonomy" id="359158"/>
    <lineage>
        <taxon>Bacteria</taxon>
        <taxon>Bacillati</taxon>
        <taxon>Actinomycetota</taxon>
        <taxon>Actinomycetes</taxon>
        <taxon>Streptosporangiales</taxon>
        <taxon>Thermomonosporaceae</taxon>
        <taxon>Actinomadura</taxon>
    </lineage>
</organism>
<name>A0A6H9YSI5_9ACTN</name>
<dbReference type="OrthoDB" id="9855634at2"/>
<feature type="region of interest" description="Disordered" evidence="1">
    <location>
        <begin position="1"/>
        <end position="35"/>
    </location>
</feature>
<feature type="region of interest" description="Disordered" evidence="1">
    <location>
        <begin position="106"/>
        <end position="150"/>
    </location>
</feature>
<accession>A0A6H9YSI5</accession>
<protein>
    <submittedName>
        <fullName evidence="2">Uncharacterized protein</fullName>
    </submittedName>
</protein>
<evidence type="ECO:0000313" key="3">
    <source>
        <dbReference type="Proteomes" id="UP000468735"/>
    </source>
</evidence>
<proteinExistence type="predicted"/>
<keyword evidence="3" id="KW-1185">Reference proteome</keyword>
<comment type="caution">
    <text evidence="2">The sequence shown here is derived from an EMBL/GenBank/DDBJ whole genome shotgun (WGS) entry which is preliminary data.</text>
</comment>
<sequence>MAHHNDPDGIMASRLMGASTRQATKQLQGDARTEATEELRQIATNTEKQRRGALHPPRQTFRGDVMAEVAGIFLGRALVDRDENRMIAALRLIEAGAPVEKVEEWIPEGKRRAESGGAPFSRSKPAGPPMARAARESELRSDHPPESGTA</sequence>
<feature type="compositionally biased region" description="Basic and acidic residues" evidence="1">
    <location>
        <begin position="133"/>
        <end position="150"/>
    </location>
</feature>
<dbReference type="Proteomes" id="UP000468735">
    <property type="component" value="Unassembled WGS sequence"/>
</dbReference>
<dbReference type="EMBL" id="WBMT01000015">
    <property type="protein sequence ID" value="KAB2344849.1"/>
    <property type="molecule type" value="Genomic_DNA"/>
</dbReference>
<dbReference type="AlphaFoldDB" id="A0A6H9YSI5"/>
<gene>
    <name evidence="2" type="ORF">F8566_30115</name>
</gene>
<reference evidence="2 3" key="1">
    <citation type="submission" date="2019-09" db="EMBL/GenBank/DDBJ databases">
        <title>Actinomadura physcomitrii sp. nov., a novel actinomycete isolated from moss [Physcomitrium sphaericum (Ludw) Fuernr].</title>
        <authorList>
            <person name="Zhuang X."/>
            <person name="Liu C."/>
        </authorList>
    </citation>
    <scope>NUCLEOTIDE SEQUENCE [LARGE SCALE GENOMIC DNA]</scope>
    <source>
        <strain evidence="2 3">HMC1</strain>
    </source>
</reference>